<dbReference type="Gene3D" id="1.10.238.10">
    <property type="entry name" value="EF-hand"/>
    <property type="match status" value="2"/>
</dbReference>
<dbReference type="PROSITE" id="PS00018">
    <property type="entry name" value="EF_HAND_1"/>
    <property type="match status" value="2"/>
</dbReference>
<dbReference type="SMART" id="SM00054">
    <property type="entry name" value="EFh"/>
    <property type="match status" value="4"/>
</dbReference>
<organism evidence="5 6">
    <name type="scientific">Biomphalaria glabrata</name>
    <name type="common">Bloodfluke planorb</name>
    <name type="synonym">Freshwater snail</name>
    <dbReference type="NCBI Taxonomy" id="6526"/>
    <lineage>
        <taxon>Eukaryota</taxon>
        <taxon>Metazoa</taxon>
        <taxon>Spiralia</taxon>
        <taxon>Lophotrochozoa</taxon>
        <taxon>Mollusca</taxon>
        <taxon>Gastropoda</taxon>
        <taxon>Heterobranchia</taxon>
        <taxon>Euthyneura</taxon>
        <taxon>Panpulmonata</taxon>
        <taxon>Hygrophila</taxon>
        <taxon>Lymnaeoidea</taxon>
        <taxon>Planorbidae</taxon>
        <taxon>Biomphalaria</taxon>
    </lineage>
</organism>
<dbReference type="GO" id="GO:0005509">
    <property type="term" value="F:calcium ion binding"/>
    <property type="evidence" value="ECO:0007669"/>
    <property type="project" value="InterPro"/>
</dbReference>
<keyword evidence="7" id="KW-1185">Reference proteome</keyword>
<dbReference type="AlphaFoldDB" id="A0A2C9JQB5"/>
<dbReference type="PANTHER" id="PTHR34524">
    <property type="entry name" value="CALCYPHOSIN"/>
    <property type="match status" value="1"/>
</dbReference>
<dbReference type="VEuPathDB" id="VectorBase:BGLAX_032147"/>
<dbReference type="OrthoDB" id="444540at2759"/>
<feature type="domain" description="EF-hand" evidence="4">
    <location>
        <begin position="76"/>
        <end position="111"/>
    </location>
</feature>
<evidence type="ECO:0000313" key="7">
    <source>
        <dbReference type="Proteomes" id="UP001165740"/>
    </source>
</evidence>
<evidence type="ECO:0000256" key="2">
    <source>
        <dbReference type="ARBA" id="ARBA00022737"/>
    </source>
</evidence>
<dbReference type="InterPro" id="IPR051581">
    <property type="entry name" value="Ca-bind"/>
</dbReference>
<reference evidence="5" key="1">
    <citation type="submission" date="2020-05" db="UniProtKB">
        <authorList>
            <consortium name="EnsemblMetazoa"/>
        </authorList>
    </citation>
    <scope>IDENTIFICATION</scope>
    <source>
        <strain evidence="5">BB02</strain>
    </source>
</reference>
<dbReference type="InterPro" id="IPR018247">
    <property type="entry name" value="EF_Hand_1_Ca_BS"/>
</dbReference>
<proteinExistence type="predicted"/>
<dbReference type="STRING" id="6526.A0A2C9JQB5"/>
<gene>
    <name evidence="5" type="primary">106063578</name>
    <name evidence="8" type="synonym">LOC106063578</name>
</gene>
<evidence type="ECO:0000313" key="6">
    <source>
        <dbReference type="Proteomes" id="UP000076420"/>
    </source>
</evidence>
<dbReference type="Proteomes" id="UP000076420">
    <property type="component" value="Unassembled WGS sequence"/>
</dbReference>
<feature type="domain" description="EF-hand" evidence="4">
    <location>
        <begin position="39"/>
        <end position="74"/>
    </location>
</feature>
<name>A0A2C9JQB5_BIOGL</name>
<evidence type="ECO:0000313" key="5">
    <source>
        <dbReference type="EnsemblMetazoa" id="BGLB006308-PC"/>
    </source>
</evidence>
<dbReference type="InterPro" id="IPR011992">
    <property type="entry name" value="EF-hand-dom_pair"/>
</dbReference>
<dbReference type="SUPFAM" id="SSF47473">
    <property type="entry name" value="EF-hand"/>
    <property type="match status" value="1"/>
</dbReference>
<dbReference type="PANTHER" id="PTHR34524:SF6">
    <property type="entry name" value="CALCYPHOSINE LIKE"/>
    <property type="match status" value="1"/>
</dbReference>
<dbReference type="PROSITE" id="PS50222">
    <property type="entry name" value="EF_HAND_2"/>
    <property type="match status" value="4"/>
</dbReference>
<evidence type="ECO:0000313" key="8">
    <source>
        <dbReference type="RefSeq" id="XP_013077439.1"/>
    </source>
</evidence>
<protein>
    <submittedName>
        <fullName evidence="8">Calcyphosin-like protein isoform X2</fullName>
    </submittedName>
</protein>
<sequence>MAATKRGQAELQMKCKKALQTTTDPVERLRLACLARGASGIKGLARTFKIMDDDENRSLDKKEFAKGLHDYGLVEFSNAQIDELFKIFDKDGSGTIDFDEFLIRLRPAMSQNRRNLIYQAFRKLDKTGDGVVTIEDLKGVYSASKHPKYLSGEWTEDQVLRQFLDSFDSDDKDGKITKEEFENYYAGVSASIDNDAYFDLMMRTAYKL</sequence>
<evidence type="ECO:0000256" key="3">
    <source>
        <dbReference type="ARBA" id="ARBA00022837"/>
    </source>
</evidence>
<keyword evidence="2" id="KW-0677">Repeat</keyword>
<reference evidence="8" key="2">
    <citation type="submission" date="2025-04" db="UniProtKB">
        <authorList>
            <consortium name="RefSeq"/>
        </authorList>
    </citation>
    <scope>IDENTIFICATION</scope>
</reference>
<dbReference type="EnsemblMetazoa" id="BGLB006308-RC">
    <property type="protein sequence ID" value="BGLB006308-PC"/>
    <property type="gene ID" value="BGLB006308"/>
</dbReference>
<accession>A0A2C9JQB5</accession>
<feature type="domain" description="EF-hand" evidence="4">
    <location>
        <begin position="112"/>
        <end position="147"/>
    </location>
</feature>
<dbReference type="InterPro" id="IPR002048">
    <property type="entry name" value="EF_hand_dom"/>
</dbReference>
<evidence type="ECO:0000259" key="4">
    <source>
        <dbReference type="PROSITE" id="PS50222"/>
    </source>
</evidence>
<dbReference type="Pfam" id="PF13499">
    <property type="entry name" value="EF-hand_7"/>
    <property type="match status" value="2"/>
</dbReference>
<dbReference type="CDD" id="cd00051">
    <property type="entry name" value="EFh"/>
    <property type="match status" value="1"/>
</dbReference>
<keyword evidence="1" id="KW-0479">Metal-binding</keyword>
<dbReference type="VEuPathDB" id="VectorBase:BGLB006308"/>
<dbReference type="Proteomes" id="UP001165740">
    <property type="component" value="Chromosome 5"/>
</dbReference>
<keyword evidence="3" id="KW-0106">Calcium</keyword>
<evidence type="ECO:0000256" key="1">
    <source>
        <dbReference type="ARBA" id="ARBA00022723"/>
    </source>
</evidence>
<feature type="domain" description="EF-hand" evidence="4">
    <location>
        <begin position="155"/>
        <end position="191"/>
    </location>
</feature>
<dbReference type="GeneID" id="106063578"/>
<dbReference type="RefSeq" id="XP_013077439.1">
    <property type="nucleotide sequence ID" value="XM_013221985.2"/>
</dbReference>